<dbReference type="Gene3D" id="3.40.50.10190">
    <property type="entry name" value="BRCT domain"/>
    <property type="match status" value="1"/>
</dbReference>
<dbReference type="FunFam" id="1.10.150.20:FF:000007">
    <property type="entry name" value="DNA ligase"/>
    <property type="match status" value="1"/>
</dbReference>
<dbReference type="GO" id="GO:0006281">
    <property type="term" value="P:DNA repair"/>
    <property type="evidence" value="ECO:0007669"/>
    <property type="project" value="UniProtKB-KW"/>
</dbReference>
<feature type="domain" description="BRCT" evidence="15">
    <location>
        <begin position="750"/>
        <end position="816"/>
    </location>
</feature>
<dbReference type="PANTHER" id="PTHR23389:SF9">
    <property type="entry name" value="DNA LIGASE"/>
    <property type="match status" value="1"/>
</dbReference>
<dbReference type="InterPro" id="IPR036420">
    <property type="entry name" value="BRCT_dom_sf"/>
</dbReference>
<dbReference type="RefSeq" id="WP_022559603.1">
    <property type="nucleotide sequence ID" value="NC_022541.1"/>
</dbReference>
<dbReference type="SUPFAM" id="SSF47781">
    <property type="entry name" value="RuvA domain 2-like"/>
    <property type="match status" value="2"/>
</dbReference>
<dbReference type="NCBIfam" id="TIGR00575">
    <property type="entry name" value="dnlj"/>
    <property type="match status" value="1"/>
</dbReference>
<keyword evidence="5 14" id="KW-0235">DNA replication</keyword>
<feature type="binding site" evidence="14">
    <location>
        <position position="138"/>
    </location>
    <ligand>
        <name>NAD(+)</name>
        <dbReference type="ChEBI" id="CHEBI:57540"/>
    </ligand>
</feature>
<dbReference type="InterPro" id="IPR012340">
    <property type="entry name" value="NA-bd_OB-fold"/>
</dbReference>
<dbReference type="FunFam" id="1.10.150.20:FF:000006">
    <property type="entry name" value="DNA ligase"/>
    <property type="match status" value="1"/>
</dbReference>
<dbReference type="FunFam" id="2.40.50.140:FF:000012">
    <property type="entry name" value="DNA ligase"/>
    <property type="match status" value="1"/>
</dbReference>
<dbReference type="Pfam" id="PF03120">
    <property type="entry name" value="OB_DNA_ligase"/>
    <property type="match status" value="1"/>
</dbReference>
<dbReference type="Gene3D" id="1.10.287.610">
    <property type="entry name" value="Helix hairpin bin"/>
    <property type="match status" value="1"/>
</dbReference>
<dbReference type="HAMAP" id="MF_01588">
    <property type="entry name" value="DNA_ligase_A"/>
    <property type="match status" value="1"/>
</dbReference>
<keyword evidence="8 14" id="KW-0862">Zinc</keyword>
<evidence type="ECO:0000256" key="12">
    <source>
        <dbReference type="ARBA" id="ARBA00034005"/>
    </source>
</evidence>
<evidence type="ECO:0000256" key="10">
    <source>
        <dbReference type="ARBA" id="ARBA00023027"/>
    </source>
</evidence>
<gene>
    <name evidence="14" type="primary">ligA</name>
    <name evidence="16" type="ORF">NY98_16315</name>
</gene>
<accession>A0AB34Q457</accession>
<evidence type="ECO:0000256" key="8">
    <source>
        <dbReference type="ARBA" id="ARBA00022833"/>
    </source>
</evidence>
<dbReference type="FunFam" id="3.40.50.10190:FF:000054">
    <property type="entry name" value="DNA ligase"/>
    <property type="match status" value="1"/>
</dbReference>
<proteinExistence type="inferred from homology"/>
<dbReference type="PIRSF" id="PIRSF001604">
    <property type="entry name" value="LigA"/>
    <property type="match status" value="1"/>
</dbReference>
<feature type="binding site" evidence="14">
    <location>
        <position position="292"/>
    </location>
    <ligand>
        <name>NAD(+)</name>
        <dbReference type="ChEBI" id="CHEBI:57540"/>
    </ligand>
</feature>
<evidence type="ECO:0000313" key="16">
    <source>
        <dbReference type="EMBL" id="KGU51368.1"/>
    </source>
</evidence>
<dbReference type="PROSITE" id="PS01055">
    <property type="entry name" value="DNA_LIGASE_N1"/>
    <property type="match status" value="1"/>
</dbReference>
<dbReference type="Gene3D" id="2.40.50.140">
    <property type="entry name" value="Nucleic acid-binding proteins"/>
    <property type="match status" value="1"/>
</dbReference>
<evidence type="ECO:0000256" key="13">
    <source>
        <dbReference type="ARBA" id="ARBA00060881"/>
    </source>
</evidence>
<dbReference type="AlphaFoldDB" id="A0AB34Q457"/>
<name>A0AB34Q457_XANCI</name>
<organism evidence="16 17">
    <name type="scientific">Xanthomonas citri pv. fuscans</name>
    <dbReference type="NCBI Taxonomy" id="366649"/>
    <lineage>
        <taxon>Bacteria</taxon>
        <taxon>Pseudomonadati</taxon>
        <taxon>Pseudomonadota</taxon>
        <taxon>Gammaproteobacteria</taxon>
        <taxon>Lysobacterales</taxon>
        <taxon>Lysobacteraceae</taxon>
        <taxon>Xanthomonas</taxon>
    </lineage>
</organism>
<evidence type="ECO:0000256" key="9">
    <source>
        <dbReference type="ARBA" id="ARBA00022842"/>
    </source>
</evidence>
<feature type="binding site" evidence="14">
    <location>
        <position position="413"/>
    </location>
    <ligand>
        <name>Zn(2+)</name>
        <dbReference type="ChEBI" id="CHEBI:29105"/>
    </ligand>
</feature>
<dbReference type="Proteomes" id="UP000030585">
    <property type="component" value="Unassembled WGS sequence"/>
</dbReference>
<comment type="caution">
    <text evidence="16">The sequence shown here is derived from an EMBL/GenBank/DDBJ whole genome shotgun (WGS) entry which is preliminary data.</text>
</comment>
<evidence type="ECO:0000256" key="3">
    <source>
        <dbReference type="ARBA" id="ARBA00013308"/>
    </source>
</evidence>
<feature type="binding site" evidence="14">
    <location>
        <position position="410"/>
    </location>
    <ligand>
        <name>Zn(2+)</name>
        <dbReference type="ChEBI" id="CHEBI:29105"/>
    </ligand>
</feature>
<dbReference type="InterPro" id="IPR001679">
    <property type="entry name" value="DNA_ligase"/>
</dbReference>
<comment type="cofactor">
    <cofactor evidence="14">
        <name>Mg(2+)</name>
        <dbReference type="ChEBI" id="CHEBI:18420"/>
    </cofactor>
    <cofactor evidence="14">
        <name>Mn(2+)</name>
        <dbReference type="ChEBI" id="CHEBI:29035"/>
    </cofactor>
</comment>
<evidence type="ECO:0000256" key="6">
    <source>
        <dbReference type="ARBA" id="ARBA00022723"/>
    </source>
</evidence>
<dbReference type="PROSITE" id="PS50172">
    <property type="entry name" value="BRCT"/>
    <property type="match status" value="1"/>
</dbReference>
<evidence type="ECO:0000256" key="14">
    <source>
        <dbReference type="HAMAP-Rule" id="MF_01588"/>
    </source>
</evidence>
<comment type="catalytic activity">
    <reaction evidence="12 14">
        <text>NAD(+) + (deoxyribonucleotide)n-3'-hydroxyl + 5'-phospho-(deoxyribonucleotide)m = (deoxyribonucleotide)n+m + AMP + beta-nicotinamide D-nucleotide.</text>
        <dbReference type="EC" id="6.5.1.2"/>
    </reaction>
</comment>
<evidence type="ECO:0000256" key="11">
    <source>
        <dbReference type="ARBA" id="ARBA00023204"/>
    </source>
</evidence>
<dbReference type="FunFam" id="3.30.470.30:FF:000001">
    <property type="entry name" value="DNA ligase"/>
    <property type="match status" value="1"/>
</dbReference>
<dbReference type="GO" id="GO:0005829">
    <property type="term" value="C:cytosol"/>
    <property type="evidence" value="ECO:0007669"/>
    <property type="project" value="TreeGrafter"/>
</dbReference>
<dbReference type="InterPro" id="IPR013840">
    <property type="entry name" value="DNAligase_N"/>
</dbReference>
<feature type="binding site" evidence="14">
    <location>
        <position position="316"/>
    </location>
    <ligand>
        <name>NAD(+)</name>
        <dbReference type="ChEBI" id="CHEBI:57540"/>
    </ligand>
</feature>
<dbReference type="InterPro" id="IPR013839">
    <property type="entry name" value="DNAligase_adenylation"/>
</dbReference>
<dbReference type="InterPro" id="IPR004150">
    <property type="entry name" value="NAD_DNA_ligase_OB"/>
</dbReference>
<evidence type="ECO:0000256" key="7">
    <source>
        <dbReference type="ARBA" id="ARBA00022763"/>
    </source>
</evidence>
<reference evidence="17" key="1">
    <citation type="submission" date="2015-04" db="EMBL/GenBank/DDBJ databases">
        <title>Genome sequencing of pathogens of bean.</title>
        <authorList>
            <person name="Harrison J."/>
            <person name="Aritua V."/>
            <person name="Sapp M."/>
            <person name="Smith J."/>
            <person name="Studholme D.J."/>
        </authorList>
    </citation>
    <scope>NUCLEOTIDE SEQUENCE [LARGE SCALE GENOMIC DNA]</scope>
    <source>
        <strain evidence="17">NCPPB 1058</strain>
    </source>
</reference>
<evidence type="ECO:0000256" key="1">
    <source>
        <dbReference type="ARBA" id="ARBA00004067"/>
    </source>
</evidence>
<dbReference type="Gene3D" id="3.30.470.30">
    <property type="entry name" value="DNA ligase/mRNA capping enzyme"/>
    <property type="match status" value="1"/>
</dbReference>
<feature type="binding site" evidence="14">
    <location>
        <position position="115"/>
    </location>
    <ligand>
        <name>NAD(+)</name>
        <dbReference type="ChEBI" id="CHEBI:57540"/>
    </ligand>
</feature>
<evidence type="ECO:0000256" key="2">
    <source>
        <dbReference type="ARBA" id="ARBA00012722"/>
    </source>
</evidence>
<dbReference type="FunFam" id="1.10.287.610:FF:000002">
    <property type="entry name" value="DNA ligase"/>
    <property type="match status" value="1"/>
</dbReference>
<dbReference type="InterPro" id="IPR010994">
    <property type="entry name" value="RuvA_2-like"/>
</dbReference>
<dbReference type="Pfam" id="PF01653">
    <property type="entry name" value="DNA_ligase_aden"/>
    <property type="match status" value="1"/>
</dbReference>
<dbReference type="CDD" id="cd00114">
    <property type="entry name" value="LIGANc"/>
    <property type="match status" value="1"/>
</dbReference>
<dbReference type="GO" id="GO:0046872">
    <property type="term" value="F:metal ion binding"/>
    <property type="evidence" value="ECO:0007669"/>
    <property type="project" value="UniProtKB-KW"/>
</dbReference>
<protein>
    <recommendedName>
        <fullName evidence="3 14">DNA ligase</fullName>
        <ecNumber evidence="2 14">6.5.1.2</ecNumber>
    </recommendedName>
    <alternativeName>
        <fullName evidence="14">Polydeoxyribonucleotide synthase [NAD(+)]</fullName>
    </alternativeName>
</protein>
<dbReference type="SUPFAM" id="SSF52113">
    <property type="entry name" value="BRCT domain"/>
    <property type="match status" value="1"/>
</dbReference>
<evidence type="ECO:0000256" key="4">
    <source>
        <dbReference type="ARBA" id="ARBA00022598"/>
    </source>
</evidence>
<evidence type="ECO:0000256" key="5">
    <source>
        <dbReference type="ARBA" id="ARBA00022705"/>
    </source>
</evidence>
<dbReference type="InterPro" id="IPR041663">
    <property type="entry name" value="DisA/LigA_HHH"/>
</dbReference>
<dbReference type="SUPFAM" id="SSF56091">
    <property type="entry name" value="DNA ligase/mRNA capping enzyme, catalytic domain"/>
    <property type="match status" value="1"/>
</dbReference>
<feature type="binding site" evidence="14">
    <location>
        <begin position="35"/>
        <end position="39"/>
    </location>
    <ligand>
        <name>NAD(+)</name>
        <dbReference type="ChEBI" id="CHEBI:57540"/>
    </ligand>
</feature>
<dbReference type="SMART" id="SM00292">
    <property type="entry name" value="BRCT"/>
    <property type="match status" value="1"/>
</dbReference>
<dbReference type="Pfam" id="PF03119">
    <property type="entry name" value="DNA_ligase_ZBD"/>
    <property type="match status" value="1"/>
</dbReference>
<feature type="binding site" evidence="14">
    <location>
        <position position="434"/>
    </location>
    <ligand>
        <name>Zn(2+)</name>
        <dbReference type="ChEBI" id="CHEBI:29105"/>
    </ligand>
</feature>
<evidence type="ECO:0000259" key="15">
    <source>
        <dbReference type="PROSITE" id="PS50172"/>
    </source>
</evidence>
<keyword evidence="14" id="KW-0464">Manganese</keyword>
<dbReference type="InterPro" id="IPR001357">
    <property type="entry name" value="BRCT_dom"/>
</dbReference>
<dbReference type="InterPro" id="IPR018239">
    <property type="entry name" value="DNA_ligase_AS"/>
</dbReference>
<dbReference type="CDD" id="cd17748">
    <property type="entry name" value="BRCT_DNA_ligase_like"/>
    <property type="match status" value="1"/>
</dbReference>
<feature type="active site" description="N6-AMP-lysine intermediate" evidence="14">
    <location>
        <position position="117"/>
    </location>
</feature>
<evidence type="ECO:0000313" key="17">
    <source>
        <dbReference type="Proteomes" id="UP000030585"/>
    </source>
</evidence>
<feature type="binding site" evidence="14">
    <location>
        <position position="175"/>
    </location>
    <ligand>
        <name>NAD(+)</name>
        <dbReference type="ChEBI" id="CHEBI:57540"/>
    </ligand>
</feature>
<dbReference type="GO" id="GO:0003911">
    <property type="term" value="F:DNA ligase (NAD+) activity"/>
    <property type="evidence" value="ECO:0007669"/>
    <property type="project" value="UniProtKB-UniRule"/>
</dbReference>
<dbReference type="EMBL" id="JSEY02000085">
    <property type="protein sequence ID" value="KGU51368.1"/>
    <property type="molecule type" value="Genomic_DNA"/>
</dbReference>
<dbReference type="KEGG" id="xfu:XFF4834R_chr28790"/>
<comment type="similarity">
    <text evidence="13 14">Belongs to the NAD-dependent DNA ligase family. LigA subfamily.</text>
</comment>
<keyword evidence="4 14" id="KW-0436">Ligase</keyword>
<keyword evidence="11 14" id="KW-0234">DNA repair</keyword>
<dbReference type="Gene3D" id="6.20.10.30">
    <property type="match status" value="1"/>
</dbReference>
<dbReference type="Gene3D" id="1.10.150.20">
    <property type="entry name" value="5' to 3' exonuclease, C-terminal subdomain"/>
    <property type="match status" value="2"/>
</dbReference>
<keyword evidence="7 14" id="KW-0227">DNA damage</keyword>
<dbReference type="EC" id="6.5.1.2" evidence="2 14"/>
<dbReference type="NCBIfam" id="NF005932">
    <property type="entry name" value="PRK07956.1"/>
    <property type="match status" value="1"/>
</dbReference>
<dbReference type="Pfam" id="PF00533">
    <property type="entry name" value="BRCT"/>
    <property type="match status" value="1"/>
</dbReference>
<dbReference type="InterPro" id="IPR004149">
    <property type="entry name" value="Znf_DNAligase_C4"/>
</dbReference>
<dbReference type="Pfam" id="PF12826">
    <property type="entry name" value="HHH_2"/>
    <property type="match status" value="1"/>
</dbReference>
<keyword evidence="10 14" id="KW-0520">NAD</keyword>
<dbReference type="SUPFAM" id="SSF50249">
    <property type="entry name" value="Nucleic acid-binding proteins"/>
    <property type="match status" value="1"/>
</dbReference>
<sequence length="833" mass="90314">MTVSPDPAQRIDALRRRIEDANYRYHVLDEPQMADADYDKLMRELEALERAHPELASADSPTQRVGHLAASRFAEVRHALPMLSLGNAFSDEEVAEFVRRIGERLEVKQPLFSAEPKLDGLAISLRYENGEFVQGATRGDGATGEDVSANLRTVKAIPLRLRGEGWPQVLEVRGEVYMPRAAFEAYNAQMRAQGGKVLANPRNGAAGSLRQLDARITAQRPLSFFAYGVGEVSEGALPQTHSAILAQLRAWGFPVSALVEVVQGSDGLLAYYQRIGEARDGLAFDIDGVVYKLDDLAGQREMGFVSRAPRWAIAHKFPAQEQSTTVEAIEIQIGRTGAATPVARLKPVHVAGVIVTNATLHNADQIARLDVRVGDTVIVRRAGDVIPEVAAVVADQRPPGTQAWQMPTQCPVCGSEIVREEGQAVWRCSGELTCPAQRKEAFRHFVSRRAMDVDGLGEKFIEVLVDSGLVKGVADLYLLSVDQLLQLRLISTADSPHAFLREAREHLASGAYAQLEASVVGIGVDLAGERDVPQTWQADLLRAGLPSFDWNRKKIATKWAENLIEAIETSRDTTLERFLFALGIEHVGESTAKALSAWFGDLELIRHLPWPLFKRVPDIGGEVARSLGHFFDQAGNQQAIDDLLQRGVRIGDTHPPSPKLREALSFASVLDDMDIPKVTPVRAQQLAAAVDSFAALRTAGADALQQAGVPAPVVATLLQWLDRPENAALASAAQQAMETVLARLPEADALQTGPLDGQTVVITGTLAALTRDAAKQWLEALGAKVAGSVSKKTAFLVAGEEAGSKLDKAQSLGVEIWDEARLLAFLGDHGQQP</sequence>
<comment type="function">
    <text evidence="1 14">DNA ligase that catalyzes the formation of phosphodiester linkages between 5'-phosphoryl and 3'-hydroxyl groups in double-stranded DNA using NAD as a coenzyme and as the energy source for the reaction. It is essential for DNA replication and repair of damaged DNA.</text>
</comment>
<keyword evidence="9 14" id="KW-0460">Magnesium</keyword>
<dbReference type="SMART" id="SM00532">
    <property type="entry name" value="LIGANc"/>
    <property type="match status" value="1"/>
</dbReference>
<dbReference type="GO" id="GO:0006260">
    <property type="term" value="P:DNA replication"/>
    <property type="evidence" value="ECO:0007669"/>
    <property type="project" value="UniProtKB-KW"/>
</dbReference>
<comment type="caution">
    <text evidence="14">Lacks conserved residue(s) required for the propagation of feature annotation.</text>
</comment>
<dbReference type="PANTHER" id="PTHR23389">
    <property type="entry name" value="CHROMOSOME TRANSMISSION FIDELITY FACTOR 18"/>
    <property type="match status" value="1"/>
</dbReference>
<keyword evidence="6 14" id="KW-0479">Metal-binding</keyword>
<feature type="binding site" evidence="14">
    <location>
        <begin position="84"/>
        <end position="85"/>
    </location>
    <ligand>
        <name>NAD(+)</name>
        <dbReference type="ChEBI" id="CHEBI:57540"/>
    </ligand>
</feature>